<proteinExistence type="predicted"/>
<keyword evidence="1" id="KW-0812">Transmembrane</keyword>
<sequence>MKHNPKSTANASALTIAVVYVACRLLVGLFPEAMMTVAKSWFHGIDISLISAWNLSFGSFVIGIVSATITAWLVGYLYGASFEYFRKK</sequence>
<keyword evidence="1" id="KW-0472">Membrane</keyword>
<dbReference type="EMBL" id="MFJB01000017">
    <property type="protein sequence ID" value="OGG00708.1"/>
    <property type="molecule type" value="Genomic_DNA"/>
</dbReference>
<name>A0A1F5YKG8_9BACT</name>
<protein>
    <recommendedName>
        <fullName evidence="4">TVP38/TMEM64 family membrane protein</fullName>
    </recommendedName>
</protein>
<keyword evidence="1" id="KW-1133">Transmembrane helix</keyword>
<organism evidence="2 3">
    <name type="scientific">Candidatus Gottesmanbacteria bacterium RBG_16_38_7b</name>
    <dbReference type="NCBI Taxonomy" id="1798372"/>
    <lineage>
        <taxon>Bacteria</taxon>
        <taxon>Candidatus Gottesmaniibacteriota</taxon>
    </lineage>
</organism>
<reference evidence="2 3" key="1">
    <citation type="journal article" date="2016" name="Nat. Commun.">
        <title>Thousands of microbial genomes shed light on interconnected biogeochemical processes in an aquifer system.</title>
        <authorList>
            <person name="Anantharaman K."/>
            <person name="Brown C.T."/>
            <person name="Hug L.A."/>
            <person name="Sharon I."/>
            <person name="Castelle C.J."/>
            <person name="Probst A.J."/>
            <person name="Thomas B.C."/>
            <person name="Singh A."/>
            <person name="Wilkins M.J."/>
            <person name="Karaoz U."/>
            <person name="Brodie E.L."/>
            <person name="Williams K.H."/>
            <person name="Hubbard S.S."/>
            <person name="Banfield J.F."/>
        </authorList>
    </citation>
    <scope>NUCLEOTIDE SEQUENCE [LARGE SCALE GENOMIC DNA]</scope>
</reference>
<evidence type="ECO:0000313" key="3">
    <source>
        <dbReference type="Proteomes" id="UP000177396"/>
    </source>
</evidence>
<dbReference type="Pfam" id="PF18926">
    <property type="entry name" value="DUF5676"/>
    <property type="match status" value="1"/>
</dbReference>
<accession>A0A1F5YKG8</accession>
<comment type="caution">
    <text evidence="2">The sequence shown here is derived from an EMBL/GenBank/DDBJ whole genome shotgun (WGS) entry which is preliminary data.</text>
</comment>
<gene>
    <name evidence="2" type="ORF">A2153_00445</name>
</gene>
<dbReference type="AlphaFoldDB" id="A0A1F5YKG8"/>
<evidence type="ECO:0000256" key="1">
    <source>
        <dbReference type="SAM" id="Phobius"/>
    </source>
</evidence>
<dbReference type="InterPro" id="IPR044020">
    <property type="entry name" value="DUF5676"/>
</dbReference>
<evidence type="ECO:0008006" key="4">
    <source>
        <dbReference type="Google" id="ProtNLM"/>
    </source>
</evidence>
<feature type="transmembrane region" description="Helical" evidence="1">
    <location>
        <begin position="12"/>
        <end position="30"/>
    </location>
</feature>
<feature type="transmembrane region" description="Helical" evidence="1">
    <location>
        <begin position="50"/>
        <end position="78"/>
    </location>
</feature>
<dbReference type="Proteomes" id="UP000177396">
    <property type="component" value="Unassembled WGS sequence"/>
</dbReference>
<evidence type="ECO:0000313" key="2">
    <source>
        <dbReference type="EMBL" id="OGG00708.1"/>
    </source>
</evidence>